<comment type="caution">
    <text evidence="3">The sequence shown here is derived from an EMBL/GenBank/DDBJ whole genome shotgun (WGS) entry which is preliminary data.</text>
</comment>
<feature type="repeat" description="TPR" evidence="1">
    <location>
        <begin position="154"/>
        <end position="187"/>
    </location>
</feature>
<dbReference type="EMBL" id="QRCT01000049">
    <property type="protein sequence ID" value="RDU22312.1"/>
    <property type="molecule type" value="Genomic_DNA"/>
</dbReference>
<dbReference type="AlphaFoldDB" id="A0A371ARZ6"/>
<gene>
    <name evidence="3" type="ORF">DWV06_13520</name>
</gene>
<proteinExistence type="predicted"/>
<keyword evidence="1" id="KW-0802">TPR repeat</keyword>
<dbReference type="RefSeq" id="WP_115482722.1">
    <property type="nucleotide sequence ID" value="NZ_QRCT01000049.1"/>
</dbReference>
<dbReference type="InterPro" id="IPR011990">
    <property type="entry name" value="TPR-like_helical_dom_sf"/>
</dbReference>
<organism evidence="3 4">
    <name type="scientific">Anaerosacchariphilus polymeriproducens</name>
    <dbReference type="NCBI Taxonomy" id="1812858"/>
    <lineage>
        <taxon>Bacteria</taxon>
        <taxon>Bacillati</taxon>
        <taxon>Bacillota</taxon>
        <taxon>Clostridia</taxon>
        <taxon>Lachnospirales</taxon>
        <taxon>Lachnospiraceae</taxon>
        <taxon>Anaerosacchariphilus</taxon>
    </lineage>
</organism>
<keyword evidence="4" id="KW-1185">Reference proteome</keyword>
<sequence>MEGLIYCSQTLAKNPYYIQNISMNIYSIEELCYYLCNNLYLIDQNIKSEMLCQWIENEIGMKKLAAKLRQLVFGYGTDSMFVGYILRSIQYCEEEKIKEIEEILEQLNNKSEHEKRKIRADRLFQNGKYIKALIEYRKILDEPKERNTPKELYGKIYHNIGTVYGKMFLYQEAMESFKKANEVLNDEESNYAMNWCLYYLEMQGNTVIEEEDESKNDKIKQLIRQKRQELMMELRSTQEYLQLENLKSLKTQGRVNQYQEAVINILEQWKNEYRKNTD</sequence>
<name>A0A371ARZ6_9FIRM</name>
<dbReference type="OrthoDB" id="1895216at2"/>
<evidence type="ECO:0000256" key="1">
    <source>
        <dbReference type="PROSITE-ProRule" id="PRU00339"/>
    </source>
</evidence>
<protein>
    <submittedName>
        <fullName evidence="3">Uncharacterized protein</fullName>
    </submittedName>
</protein>
<evidence type="ECO:0000256" key="2">
    <source>
        <dbReference type="SAM" id="Coils"/>
    </source>
</evidence>
<evidence type="ECO:0000313" key="3">
    <source>
        <dbReference type="EMBL" id="RDU22312.1"/>
    </source>
</evidence>
<dbReference type="Proteomes" id="UP000255036">
    <property type="component" value="Unassembled WGS sequence"/>
</dbReference>
<dbReference type="InterPro" id="IPR019734">
    <property type="entry name" value="TPR_rpt"/>
</dbReference>
<feature type="coiled-coil region" evidence="2">
    <location>
        <begin position="170"/>
        <end position="229"/>
    </location>
</feature>
<feature type="coiled-coil region" evidence="2">
    <location>
        <begin position="90"/>
        <end position="117"/>
    </location>
</feature>
<evidence type="ECO:0000313" key="4">
    <source>
        <dbReference type="Proteomes" id="UP000255036"/>
    </source>
</evidence>
<dbReference type="PROSITE" id="PS50005">
    <property type="entry name" value="TPR"/>
    <property type="match status" value="1"/>
</dbReference>
<accession>A0A371ARZ6</accession>
<keyword evidence="2" id="KW-0175">Coiled coil</keyword>
<reference evidence="3 4" key="1">
    <citation type="submission" date="2018-07" db="EMBL/GenBank/DDBJ databases">
        <title>Anaerosacharophilus polymeroproducens gen. nov. sp. nov., an anaerobic bacterium isolated from salt field.</title>
        <authorList>
            <person name="Kim W."/>
            <person name="Yang S.-H."/>
            <person name="Oh J."/>
            <person name="Lee J.-H."/>
            <person name="Kwon K.K."/>
        </authorList>
    </citation>
    <scope>NUCLEOTIDE SEQUENCE [LARGE SCALE GENOMIC DNA]</scope>
    <source>
        <strain evidence="3 4">MCWD5</strain>
    </source>
</reference>
<dbReference type="Gene3D" id="1.25.40.10">
    <property type="entry name" value="Tetratricopeptide repeat domain"/>
    <property type="match status" value="1"/>
</dbReference>
<dbReference type="SUPFAM" id="SSF48452">
    <property type="entry name" value="TPR-like"/>
    <property type="match status" value="1"/>
</dbReference>